<gene>
    <name evidence="4" type="ORF">JCM21142_104411</name>
</gene>
<comment type="similarity">
    <text evidence="1 2">Belongs to the small heat shock protein (HSP20) family.</text>
</comment>
<evidence type="ECO:0000259" key="3">
    <source>
        <dbReference type="PROSITE" id="PS01031"/>
    </source>
</evidence>
<dbReference type="InterPro" id="IPR008978">
    <property type="entry name" value="HSP20-like_chaperone"/>
</dbReference>
<dbReference type="PANTHER" id="PTHR11527">
    <property type="entry name" value="HEAT-SHOCK PROTEIN 20 FAMILY MEMBER"/>
    <property type="match status" value="1"/>
</dbReference>
<dbReference type="InterPro" id="IPR002068">
    <property type="entry name" value="A-crystallin/Hsp20_dom"/>
</dbReference>
<evidence type="ECO:0000313" key="5">
    <source>
        <dbReference type="Proteomes" id="UP000019402"/>
    </source>
</evidence>
<feature type="domain" description="SHSP" evidence="3">
    <location>
        <begin position="22"/>
        <end position="135"/>
    </location>
</feature>
<dbReference type="Proteomes" id="UP000019402">
    <property type="component" value="Unassembled WGS sequence"/>
</dbReference>
<sequence length="169" mass="20281">MKTIIYNNTLAWYKPFEYKLLNPIIQCKNELSEDIYQTPIAYTFNYSVPGFRKKDLKMKVQDDLLTIEGSYKNRRLRWWSKESEIREKHFVKNIRLYRDMDSNKIQAQFKDGILSIHIPKKEEYVSYREIPISGQSTVVEMVDNEKSKVNKLLKKIKHKLSSYVVKYTK</sequence>
<dbReference type="Gene3D" id="2.60.40.790">
    <property type="match status" value="1"/>
</dbReference>
<dbReference type="RefSeq" id="WP_052343047.1">
    <property type="nucleotide sequence ID" value="NZ_BAMD01000105.1"/>
</dbReference>
<dbReference type="STRING" id="869213.GCA_000517085_01378"/>
<evidence type="ECO:0000256" key="1">
    <source>
        <dbReference type="PROSITE-ProRule" id="PRU00285"/>
    </source>
</evidence>
<protein>
    <submittedName>
        <fullName evidence="4">Hsp20/alpha crystallin family protein</fullName>
    </submittedName>
</protein>
<reference evidence="4 5" key="1">
    <citation type="journal article" date="2014" name="Genome Announc.">
        <title>Draft Genome Sequence of Cytophaga fermentans JCM 21142T, a Facultative Anaerobe Isolated from Marine Mud.</title>
        <authorList>
            <person name="Starns D."/>
            <person name="Oshima K."/>
            <person name="Suda W."/>
            <person name="Iino T."/>
            <person name="Yuki M."/>
            <person name="Inoue J."/>
            <person name="Kitamura K."/>
            <person name="Iida T."/>
            <person name="Darby A."/>
            <person name="Hattori M."/>
            <person name="Ohkuma M."/>
        </authorList>
    </citation>
    <scope>NUCLEOTIDE SEQUENCE [LARGE SCALE GENOMIC DNA]</scope>
    <source>
        <strain evidence="4 5">JCM 21142</strain>
    </source>
</reference>
<dbReference type="eggNOG" id="COG0071">
    <property type="taxonomic scope" value="Bacteria"/>
</dbReference>
<organism evidence="4 5">
    <name type="scientific">Saccharicrinis fermentans DSM 9555 = JCM 21142</name>
    <dbReference type="NCBI Taxonomy" id="869213"/>
    <lineage>
        <taxon>Bacteria</taxon>
        <taxon>Pseudomonadati</taxon>
        <taxon>Bacteroidota</taxon>
        <taxon>Bacteroidia</taxon>
        <taxon>Marinilabiliales</taxon>
        <taxon>Marinilabiliaceae</taxon>
        <taxon>Saccharicrinis</taxon>
    </lineage>
</organism>
<keyword evidence="5" id="KW-1185">Reference proteome</keyword>
<dbReference type="PROSITE" id="PS01031">
    <property type="entry name" value="SHSP"/>
    <property type="match status" value="1"/>
</dbReference>
<proteinExistence type="inferred from homology"/>
<dbReference type="SUPFAM" id="SSF49764">
    <property type="entry name" value="HSP20-like chaperones"/>
    <property type="match status" value="1"/>
</dbReference>
<name>W7YLY8_9BACT</name>
<dbReference type="AlphaFoldDB" id="W7YLY8"/>
<comment type="caution">
    <text evidence="4">The sequence shown here is derived from an EMBL/GenBank/DDBJ whole genome shotgun (WGS) entry which is preliminary data.</text>
</comment>
<dbReference type="CDD" id="cd06464">
    <property type="entry name" value="ACD_sHsps-like"/>
    <property type="match status" value="1"/>
</dbReference>
<evidence type="ECO:0000256" key="2">
    <source>
        <dbReference type="RuleBase" id="RU003616"/>
    </source>
</evidence>
<accession>W7YLY8</accession>
<dbReference type="OrthoDB" id="9814487at2"/>
<evidence type="ECO:0000313" key="4">
    <source>
        <dbReference type="EMBL" id="GAF05666.1"/>
    </source>
</evidence>
<dbReference type="InterPro" id="IPR031107">
    <property type="entry name" value="Small_HSP"/>
</dbReference>
<dbReference type="EMBL" id="BAMD01000105">
    <property type="protein sequence ID" value="GAF05666.1"/>
    <property type="molecule type" value="Genomic_DNA"/>
</dbReference>
<dbReference type="Pfam" id="PF00011">
    <property type="entry name" value="HSP20"/>
    <property type="match status" value="1"/>
</dbReference>